<comment type="caution">
    <text evidence="3">The sequence shown here is derived from an EMBL/GenBank/DDBJ whole genome shotgun (WGS) entry which is preliminary data.</text>
</comment>
<keyword evidence="4" id="KW-1185">Reference proteome</keyword>
<sequence length="296" mass="33914">QLQNAKSLQQEFITQLRDYTAPERTAVAFEANVKRNRYRDIPCFDQERVILCKWPHDYINANYFNAPDGVKYIATQADHMDTQSDFWQMVVQEEATIILQLCKFIEGETEKCAEYWPSDLKTSITVIDKFTIRRMSKPEEVVPGTTKTMLRVESKAGNRLVQHLLCDAWPDALAPSDPNTILKLWNKQEVKAKPGPVVVHCSAGVGRTATFIALSYGVEILKKPGTSVADVVKEARKVRAKAVQTPVQYIFLHCCYLELFIQMNLIQRTPAVVALFDNLRKYIEKKLEKREKTEKS</sequence>
<dbReference type="InterPro" id="IPR000387">
    <property type="entry name" value="Tyr_Pase_dom"/>
</dbReference>
<dbReference type="Gene3D" id="3.90.190.10">
    <property type="entry name" value="Protein tyrosine phosphatase superfamily"/>
    <property type="match status" value="1"/>
</dbReference>
<dbReference type="PROSITE" id="PS50055">
    <property type="entry name" value="TYR_PHOSPHATASE_PTP"/>
    <property type="match status" value="1"/>
</dbReference>
<gene>
    <name evidence="3" type="ORF">PFISCL1PPCAC_11540</name>
</gene>
<feature type="domain" description="Tyrosine specific protein phosphatases" evidence="2">
    <location>
        <begin position="179"/>
        <end position="250"/>
    </location>
</feature>
<dbReference type="InterPro" id="IPR029021">
    <property type="entry name" value="Prot-tyrosine_phosphatase-like"/>
</dbReference>
<organism evidence="3 4">
    <name type="scientific">Pristionchus fissidentatus</name>
    <dbReference type="NCBI Taxonomy" id="1538716"/>
    <lineage>
        <taxon>Eukaryota</taxon>
        <taxon>Metazoa</taxon>
        <taxon>Ecdysozoa</taxon>
        <taxon>Nematoda</taxon>
        <taxon>Chromadorea</taxon>
        <taxon>Rhabditida</taxon>
        <taxon>Rhabditina</taxon>
        <taxon>Diplogasteromorpha</taxon>
        <taxon>Diplogasteroidea</taxon>
        <taxon>Neodiplogasteridae</taxon>
        <taxon>Pristionchus</taxon>
    </lineage>
</organism>
<dbReference type="PRINTS" id="PR00700">
    <property type="entry name" value="PRTYPHPHTASE"/>
</dbReference>
<evidence type="ECO:0000313" key="3">
    <source>
        <dbReference type="EMBL" id="GMT20243.1"/>
    </source>
</evidence>
<dbReference type="SMART" id="SM00404">
    <property type="entry name" value="PTPc_motif"/>
    <property type="match status" value="1"/>
</dbReference>
<dbReference type="AlphaFoldDB" id="A0AAV5VPK1"/>
<feature type="domain" description="Tyrosine-protein phosphatase" evidence="1">
    <location>
        <begin position="8"/>
        <end position="259"/>
    </location>
</feature>
<protein>
    <recommendedName>
        <fullName evidence="5">Protein tyrosine phosphatase</fullName>
    </recommendedName>
</protein>
<dbReference type="SMART" id="SM00194">
    <property type="entry name" value="PTPc"/>
    <property type="match status" value="1"/>
</dbReference>
<dbReference type="PANTHER" id="PTHR46163:SF10">
    <property type="entry name" value="PROTEIN-TYROSINE PHOSPHATASE-RELATED"/>
    <property type="match status" value="1"/>
</dbReference>
<dbReference type="InterPro" id="IPR000242">
    <property type="entry name" value="PTP_cat"/>
</dbReference>
<evidence type="ECO:0000313" key="4">
    <source>
        <dbReference type="Proteomes" id="UP001432322"/>
    </source>
</evidence>
<dbReference type="PANTHER" id="PTHR46163">
    <property type="entry name" value="TYROSINE-PROTEIN PHOSPHATASE-RELATED"/>
    <property type="match status" value="1"/>
</dbReference>
<accession>A0AAV5VPK1</accession>
<name>A0AAV5VPK1_9BILA</name>
<evidence type="ECO:0000259" key="1">
    <source>
        <dbReference type="PROSITE" id="PS50055"/>
    </source>
</evidence>
<dbReference type="InterPro" id="IPR016130">
    <property type="entry name" value="Tyr_Pase_AS"/>
</dbReference>
<reference evidence="3" key="1">
    <citation type="submission" date="2023-10" db="EMBL/GenBank/DDBJ databases">
        <title>Genome assembly of Pristionchus species.</title>
        <authorList>
            <person name="Yoshida K."/>
            <person name="Sommer R.J."/>
        </authorList>
    </citation>
    <scope>NUCLEOTIDE SEQUENCE</scope>
    <source>
        <strain evidence="3">RS5133</strain>
    </source>
</reference>
<dbReference type="PROSITE" id="PS50056">
    <property type="entry name" value="TYR_PHOSPHATASE_2"/>
    <property type="match status" value="1"/>
</dbReference>
<dbReference type="GO" id="GO:0004725">
    <property type="term" value="F:protein tyrosine phosphatase activity"/>
    <property type="evidence" value="ECO:0007669"/>
    <property type="project" value="InterPro"/>
</dbReference>
<feature type="non-terminal residue" evidence="3">
    <location>
        <position position="1"/>
    </location>
</feature>
<dbReference type="InterPro" id="IPR052782">
    <property type="entry name" value="Oocyte-zygote_transition_reg"/>
</dbReference>
<proteinExistence type="predicted"/>
<dbReference type="SUPFAM" id="SSF52799">
    <property type="entry name" value="(Phosphotyrosine protein) phosphatases II"/>
    <property type="match status" value="1"/>
</dbReference>
<dbReference type="Proteomes" id="UP001432322">
    <property type="component" value="Unassembled WGS sequence"/>
</dbReference>
<feature type="non-terminal residue" evidence="3">
    <location>
        <position position="296"/>
    </location>
</feature>
<dbReference type="EMBL" id="BTSY01000003">
    <property type="protein sequence ID" value="GMT20243.1"/>
    <property type="molecule type" value="Genomic_DNA"/>
</dbReference>
<evidence type="ECO:0008006" key="5">
    <source>
        <dbReference type="Google" id="ProtNLM"/>
    </source>
</evidence>
<dbReference type="Pfam" id="PF00102">
    <property type="entry name" value="Y_phosphatase"/>
    <property type="match status" value="1"/>
</dbReference>
<evidence type="ECO:0000259" key="2">
    <source>
        <dbReference type="PROSITE" id="PS50056"/>
    </source>
</evidence>
<dbReference type="PROSITE" id="PS00383">
    <property type="entry name" value="TYR_PHOSPHATASE_1"/>
    <property type="match status" value="1"/>
</dbReference>
<dbReference type="InterPro" id="IPR003595">
    <property type="entry name" value="Tyr_Pase_cat"/>
</dbReference>
<dbReference type="CDD" id="cd00047">
    <property type="entry name" value="PTPc"/>
    <property type="match status" value="1"/>
</dbReference>